<reference evidence="3" key="2">
    <citation type="submission" date="2024-03" db="EMBL/GenBank/DDBJ databases">
        <title>Complete genome sequence of Sporomusa sphaeroides DSM 2875T isolated from mud of the Leine river and Sporomusa ovata DSM 2662T isolated from sugar beet leaf silage.</title>
        <authorList>
            <person name="Boeer T."/>
            <person name="Lueschen A."/>
            <person name="Daniel R."/>
            <person name="Poehlein A."/>
        </authorList>
    </citation>
    <scope>NUCLEOTIDE SEQUENCE</scope>
    <source>
        <strain evidence="3">DSM 2875</strain>
        <plasmid evidence="3">pSSP59</plasmid>
    </source>
</reference>
<keyword evidence="1" id="KW-1133">Transmembrane helix</keyword>
<organism evidence="3 4">
    <name type="scientific">Sporomusa sphaeroides DSM 2875</name>
    <dbReference type="NCBI Taxonomy" id="1337886"/>
    <lineage>
        <taxon>Bacteria</taxon>
        <taxon>Bacillati</taxon>
        <taxon>Bacillota</taxon>
        <taxon>Negativicutes</taxon>
        <taxon>Selenomonadales</taxon>
        <taxon>Sporomusaceae</taxon>
        <taxon>Sporomusa</taxon>
    </lineage>
</organism>
<keyword evidence="5" id="KW-1185">Reference proteome</keyword>
<dbReference type="Proteomes" id="UP000186950">
    <property type="component" value="Plasmid pSSP59"/>
</dbReference>
<dbReference type="Proteomes" id="UP000245702">
    <property type="component" value="Unassembled WGS sequence"/>
</dbReference>
<dbReference type="RefSeq" id="WP_075758175.1">
    <property type="nucleotide sequence ID" value="NZ_CP146992.1"/>
</dbReference>
<reference evidence="2 5" key="1">
    <citation type="submission" date="2016-01" db="EMBL/GenBank/DDBJ databases">
        <authorList>
            <person name="Brown R."/>
        </authorList>
    </citation>
    <scope>NUCLEOTIDE SEQUENCE [LARGE SCALE GENOMIC DNA]</scope>
    <source>
        <strain evidence="2">Sporomusa sphaeroides DSM 2875</strain>
    </source>
</reference>
<gene>
    <name evidence="3" type="ORF">SPSPH_047050</name>
    <name evidence="2" type="ORF">SSPH_04355</name>
</gene>
<dbReference type="EMBL" id="FCOW01000042">
    <property type="protein sequence ID" value="CVK21660.1"/>
    <property type="molecule type" value="Genomic_DNA"/>
</dbReference>
<evidence type="ECO:0000313" key="2">
    <source>
        <dbReference type="EMBL" id="CVK21660.1"/>
    </source>
</evidence>
<keyword evidence="3" id="KW-0614">Plasmid</keyword>
<accession>A0A1U7MA12</accession>
<feature type="transmembrane region" description="Helical" evidence="1">
    <location>
        <begin position="15"/>
        <end position="36"/>
    </location>
</feature>
<keyword evidence="1" id="KW-0812">Transmembrane</keyword>
<proteinExistence type="predicted"/>
<protein>
    <submittedName>
        <fullName evidence="3">Uncharacterized protein</fullName>
    </submittedName>
</protein>
<evidence type="ECO:0000256" key="1">
    <source>
        <dbReference type="SAM" id="Phobius"/>
    </source>
</evidence>
<dbReference type="AlphaFoldDB" id="A0A1U7MA12"/>
<evidence type="ECO:0000313" key="3">
    <source>
        <dbReference type="EMBL" id="WXA41893.1"/>
    </source>
</evidence>
<sequence length="127" mass="14091">MLKTKSIGGILTTDTIINVVALILISSLILAGVLSYHKSMKIAESTYRINTLGTAHTAYYLENNSFATNDQIVSEGFFTDFKMWNGSQFLDSWNNAIVITVANNKMIIELSASSQQKAGKNYQYIIQ</sequence>
<geneLocation type="plasmid" evidence="3 4">
    <name>pSSP59</name>
</geneLocation>
<dbReference type="EMBL" id="CP146992">
    <property type="protein sequence ID" value="WXA41893.1"/>
    <property type="molecule type" value="Genomic_DNA"/>
</dbReference>
<evidence type="ECO:0000313" key="4">
    <source>
        <dbReference type="Proteomes" id="UP000186950"/>
    </source>
</evidence>
<name>A0A1U7MA12_9FIRM</name>
<dbReference type="KEGG" id="ssph:SPSPH_047050"/>
<keyword evidence="1" id="KW-0472">Membrane</keyword>
<evidence type="ECO:0000313" key="5">
    <source>
        <dbReference type="Proteomes" id="UP000245702"/>
    </source>
</evidence>